<name>A0A8J7USZ2_METVO</name>
<dbReference type="Proteomes" id="UP000740329">
    <property type="component" value="Unassembled WGS sequence"/>
</dbReference>
<protein>
    <submittedName>
        <fullName evidence="1">Uncharacterized protein</fullName>
    </submittedName>
</protein>
<comment type="caution">
    <text evidence="1">The sequence shown here is derived from an EMBL/GenBank/DDBJ whole genome shotgun (WGS) entry which is preliminary data.</text>
</comment>
<gene>
    <name evidence="1" type="ORF">J3E07_000511</name>
</gene>
<proteinExistence type="predicted"/>
<sequence>MSKIISVEEYALYIYNKKDLETNDIVDNIDNSCNLLNYELDKFDTSDLKIIKFRPTNYDMDNEIWELFNKLYELIDNEETVYLKLSNKDYLIPILTITILSYLKVVKNIKIGCISYLDNKSDLKPVFDITSLDTILSWTKAIDKFVHNGDSKEIRKLAEKRGNLISKASQGENRYGAYLRSFGNNIERFTEYIQSSRGYEIDTFQYDKLKYYIEEVKNGSPMPPMKPLLDMILNKIEDFGSENLYNGLNAVKWCIDNNLTQQGYTLLRENIINIVIYQFIYQLNIKNFTIEDLKNSNVREAVEDSLIYKFIIEHDLENNRDTEIYEFIKGDSTYKLDVKEISKVIDSEICTIYKNVSDLRNDINHAGYKINHIQNSEKFKVSLEKHYIQLLNYIYRIQRNE</sequence>
<evidence type="ECO:0000313" key="1">
    <source>
        <dbReference type="EMBL" id="MBP2201113.1"/>
    </source>
</evidence>
<dbReference type="EMBL" id="JAGGMV010000001">
    <property type="protein sequence ID" value="MBP2201113.1"/>
    <property type="molecule type" value="Genomic_DNA"/>
</dbReference>
<dbReference type="AlphaFoldDB" id="A0A8J7USZ2"/>
<organism evidence="1 2">
    <name type="scientific">Methanococcus voltae</name>
    <dbReference type="NCBI Taxonomy" id="2188"/>
    <lineage>
        <taxon>Archaea</taxon>
        <taxon>Methanobacteriati</taxon>
        <taxon>Methanobacteriota</taxon>
        <taxon>Methanomada group</taxon>
        <taxon>Methanococci</taxon>
        <taxon>Methanococcales</taxon>
        <taxon>Methanococcaceae</taxon>
        <taxon>Methanococcus</taxon>
    </lineage>
</organism>
<dbReference type="RefSeq" id="WP_209590576.1">
    <property type="nucleotide sequence ID" value="NZ_JAGGMV010000001.1"/>
</dbReference>
<evidence type="ECO:0000313" key="2">
    <source>
        <dbReference type="Proteomes" id="UP000740329"/>
    </source>
</evidence>
<accession>A0A8J7USZ2</accession>
<reference evidence="1" key="1">
    <citation type="submission" date="2021-03" db="EMBL/GenBank/DDBJ databases">
        <title>Genomic Encyclopedia of Type Strains, Phase IV (KMG-V): Genome sequencing to study the core and pangenomes of soil and plant-associated prokaryotes.</title>
        <authorList>
            <person name="Whitman W."/>
        </authorList>
    </citation>
    <scope>NUCLEOTIDE SEQUENCE</scope>
    <source>
        <strain evidence="1">C4</strain>
    </source>
</reference>